<dbReference type="GO" id="GO:0006508">
    <property type="term" value="P:proteolysis"/>
    <property type="evidence" value="ECO:0007669"/>
    <property type="project" value="UniProtKB-KW"/>
</dbReference>
<dbReference type="InterPro" id="IPR056850">
    <property type="entry name" value="ARM_UBP34_24_USP9X_Y"/>
</dbReference>
<organism evidence="6 7">
    <name type="scientific">Portunus trituberculatus</name>
    <name type="common">Swimming crab</name>
    <name type="synonym">Neptunus trituberculatus</name>
    <dbReference type="NCBI Taxonomy" id="210409"/>
    <lineage>
        <taxon>Eukaryota</taxon>
        <taxon>Metazoa</taxon>
        <taxon>Ecdysozoa</taxon>
        <taxon>Arthropoda</taxon>
        <taxon>Crustacea</taxon>
        <taxon>Multicrustacea</taxon>
        <taxon>Malacostraca</taxon>
        <taxon>Eumalacostraca</taxon>
        <taxon>Eucarida</taxon>
        <taxon>Decapoda</taxon>
        <taxon>Pleocyemata</taxon>
        <taxon>Brachyura</taxon>
        <taxon>Eubrachyura</taxon>
        <taxon>Portunoidea</taxon>
        <taxon>Portunidae</taxon>
        <taxon>Portuninae</taxon>
        <taxon>Portunus</taxon>
    </lineage>
</organism>
<keyword evidence="1" id="KW-0645">Protease</keyword>
<evidence type="ECO:0000256" key="4">
    <source>
        <dbReference type="SAM" id="MobiDB-lite"/>
    </source>
</evidence>
<keyword evidence="3 6" id="KW-0378">Hydrolase</keyword>
<dbReference type="OrthoDB" id="6360939at2759"/>
<evidence type="ECO:0000256" key="1">
    <source>
        <dbReference type="ARBA" id="ARBA00022670"/>
    </source>
</evidence>
<accession>A0A5B7GXQ9</accession>
<sequence>MERCLPECFHKLLNNGAVRRWGMEIQEGVFNMLDLLTNLVIVRLKHGPVPETLLKNVYALEMYGWLMDLINMFGSRGGFELVGNRFTSGEDLDAGQMAALLLPLGQCVKFLVKDVVCPVLLPAVNQALQYVASLEEIQLRGQKISSCYDLLEAVQLLCASLWPEKVQRTSDLRLEMIIRMLKTPHFSARMNALKFFKKTPLEDVVPKEDVDNPVEAKEAEEAQVDDDALD</sequence>
<evidence type="ECO:0000256" key="3">
    <source>
        <dbReference type="ARBA" id="ARBA00022801"/>
    </source>
</evidence>
<name>A0A5B7GXQ9_PORTR</name>
<keyword evidence="7" id="KW-1185">Reference proteome</keyword>
<feature type="domain" description="UBP34/UBP24/USP9X/USP9Y-like ARM repeat region" evidence="5">
    <location>
        <begin position="168"/>
        <end position="204"/>
    </location>
</feature>
<reference evidence="6 7" key="1">
    <citation type="submission" date="2019-05" db="EMBL/GenBank/DDBJ databases">
        <title>Another draft genome of Portunus trituberculatus and its Hox gene families provides insights of decapod evolution.</title>
        <authorList>
            <person name="Jeong J.-H."/>
            <person name="Song I."/>
            <person name="Kim S."/>
            <person name="Choi T."/>
            <person name="Kim D."/>
            <person name="Ryu S."/>
            <person name="Kim W."/>
        </authorList>
    </citation>
    <scope>NUCLEOTIDE SEQUENCE [LARGE SCALE GENOMIC DNA]</scope>
    <source>
        <tissue evidence="6">Muscle</tissue>
    </source>
</reference>
<comment type="caution">
    <text evidence="6">The sequence shown here is derived from an EMBL/GenBank/DDBJ whole genome shotgun (WGS) entry which is preliminary data.</text>
</comment>
<protein>
    <submittedName>
        <fullName evidence="6">Ubiquitin carboxyl-terminal hydrolase 24</fullName>
    </submittedName>
</protein>
<dbReference type="GO" id="GO:0008233">
    <property type="term" value="F:peptidase activity"/>
    <property type="evidence" value="ECO:0007669"/>
    <property type="project" value="UniProtKB-KW"/>
</dbReference>
<dbReference type="EMBL" id="VSRR010019586">
    <property type="protein sequence ID" value="MPC62366.1"/>
    <property type="molecule type" value="Genomic_DNA"/>
</dbReference>
<evidence type="ECO:0000313" key="6">
    <source>
        <dbReference type="EMBL" id="MPC62366.1"/>
    </source>
</evidence>
<gene>
    <name evidence="6" type="primary">USP24_0</name>
    <name evidence="6" type="ORF">E2C01_056451</name>
</gene>
<dbReference type="Pfam" id="PF25010">
    <property type="entry name" value="ARM_UBP24_USP9X-Y"/>
    <property type="match status" value="1"/>
</dbReference>
<evidence type="ECO:0000256" key="2">
    <source>
        <dbReference type="ARBA" id="ARBA00022786"/>
    </source>
</evidence>
<dbReference type="AlphaFoldDB" id="A0A5B7GXQ9"/>
<evidence type="ECO:0000313" key="7">
    <source>
        <dbReference type="Proteomes" id="UP000324222"/>
    </source>
</evidence>
<proteinExistence type="predicted"/>
<feature type="compositionally biased region" description="Basic and acidic residues" evidence="4">
    <location>
        <begin position="207"/>
        <end position="220"/>
    </location>
</feature>
<evidence type="ECO:0000259" key="5">
    <source>
        <dbReference type="Pfam" id="PF25010"/>
    </source>
</evidence>
<dbReference type="Proteomes" id="UP000324222">
    <property type="component" value="Unassembled WGS sequence"/>
</dbReference>
<feature type="compositionally biased region" description="Acidic residues" evidence="4">
    <location>
        <begin position="221"/>
        <end position="230"/>
    </location>
</feature>
<feature type="region of interest" description="Disordered" evidence="4">
    <location>
        <begin position="207"/>
        <end position="230"/>
    </location>
</feature>
<keyword evidence="2" id="KW-0833">Ubl conjugation pathway</keyword>